<dbReference type="InterPro" id="IPR050067">
    <property type="entry name" value="IPM_dehydratase_rel_enz"/>
</dbReference>
<dbReference type="EC" id="4.2.1.36" evidence="7"/>
<evidence type="ECO:0000313" key="7">
    <source>
        <dbReference type="EMBL" id="KJJ85681.1"/>
    </source>
</evidence>
<dbReference type="NCBIfam" id="TIGR01343">
    <property type="entry name" value="hacA_fam"/>
    <property type="match status" value="1"/>
</dbReference>
<dbReference type="SUPFAM" id="SSF53732">
    <property type="entry name" value="Aconitase iron-sulfur domain"/>
    <property type="match status" value="1"/>
</dbReference>
<keyword evidence="8" id="KW-1185">Reference proteome</keyword>
<keyword evidence="4" id="KW-0411">Iron-sulfur</keyword>
<dbReference type="InterPro" id="IPR001030">
    <property type="entry name" value="Acoase/IPM_deHydtase_lsu_aba"/>
</dbReference>
<dbReference type="GO" id="GO:0051539">
    <property type="term" value="F:4 iron, 4 sulfur cluster binding"/>
    <property type="evidence" value="ECO:0007669"/>
    <property type="project" value="UniProtKB-KW"/>
</dbReference>
<dbReference type="InterPro" id="IPR015931">
    <property type="entry name" value="Acnase/IPM_dHydase_lsu_aba_1/3"/>
</dbReference>
<proteinExistence type="predicted"/>
<dbReference type="PRINTS" id="PR00415">
    <property type="entry name" value="ACONITASE"/>
</dbReference>
<comment type="caution">
    <text evidence="7">The sequence shown here is derived from an EMBL/GenBank/DDBJ whole genome shotgun (WGS) entry which is preliminary data.</text>
</comment>
<evidence type="ECO:0000256" key="1">
    <source>
        <dbReference type="ARBA" id="ARBA00022485"/>
    </source>
</evidence>
<feature type="domain" description="Aconitase/3-isopropylmalate dehydratase large subunit alpha/beta/alpha" evidence="6">
    <location>
        <begin position="7"/>
        <end position="271"/>
    </location>
</feature>
<dbReference type="NCBIfam" id="NF001614">
    <property type="entry name" value="PRK00402.1"/>
    <property type="match status" value="1"/>
</dbReference>
<dbReference type="NCBIfam" id="TIGR02086">
    <property type="entry name" value="IPMI_arch"/>
    <property type="match status" value="1"/>
</dbReference>
<dbReference type="InterPro" id="IPR011826">
    <property type="entry name" value="HAcnase/IPMdehydase_lsu_prok"/>
</dbReference>
<evidence type="ECO:0000256" key="2">
    <source>
        <dbReference type="ARBA" id="ARBA00022723"/>
    </source>
</evidence>
<reference evidence="7 8" key="1">
    <citation type="submission" date="2015-02" db="EMBL/GenBank/DDBJ databases">
        <title>Single-cell genomics of uncultivated deep-branching MTB reveals a conserved set of magnetosome genes.</title>
        <authorList>
            <person name="Kolinko S."/>
            <person name="Richter M."/>
            <person name="Glockner F.O."/>
            <person name="Brachmann A."/>
            <person name="Schuler D."/>
        </authorList>
    </citation>
    <scope>NUCLEOTIDE SEQUENCE [LARGE SCALE GENOMIC DNA]</scope>
    <source>
        <strain evidence="7">SKK-01</strain>
    </source>
</reference>
<evidence type="ECO:0000259" key="6">
    <source>
        <dbReference type="Pfam" id="PF00330"/>
    </source>
</evidence>
<keyword evidence="3" id="KW-0408">Iron</keyword>
<evidence type="ECO:0000313" key="8">
    <source>
        <dbReference type="Proteomes" id="UP000033428"/>
    </source>
</evidence>
<dbReference type="InterPro" id="IPR006251">
    <property type="entry name" value="Homoacnase/IPMdehydase_lsu"/>
</dbReference>
<dbReference type="GO" id="GO:0003861">
    <property type="term" value="F:3-isopropylmalate dehydratase activity"/>
    <property type="evidence" value="ECO:0007669"/>
    <property type="project" value="InterPro"/>
</dbReference>
<dbReference type="Pfam" id="PF00330">
    <property type="entry name" value="Aconitase"/>
    <property type="match status" value="2"/>
</dbReference>
<keyword evidence="2" id="KW-0479">Metal-binding</keyword>
<accession>A0A0F0CVW5</accession>
<organism evidence="7 8">
    <name type="scientific">Candidatus Omnitrophus magneticus</name>
    <dbReference type="NCBI Taxonomy" id="1609969"/>
    <lineage>
        <taxon>Bacteria</taxon>
        <taxon>Pseudomonadati</taxon>
        <taxon>Candidatus Omnitrophota</taxon>
        <taxon>Candidatus Omnitrophus</taxon>
    </lineage>
</organism>
<dbReference type="GO" id="GO:0009098">
    <property type="term" value="P:L-leucine biosynthetic process"/>
    <property type="evidence" value="ECO:0007669"/>
    <property type="project" value="InterPro"/>
</dbReference>
<dbReference type="GO" id="GO:0004409">
    <property type="term" value="F:homoaconitate hydratase activity"/>
    <property type="evidence" value="ECO:0007669"/>
    <property type="project" value="UniProtKB-EC"/>
</dbReference>
<dbReference type="GO" id="GO:0046872">
    <property type="term" value="F:metal ion binding"/>
    <property type="evidence" value="ECO:0007669"/>
    <property type="project" value="UniProtKB-KW"/>
</dbReference>
<dbReference type="PATRIC" id="fig|1609969.3.peg.502"/>
<feature type="domain" description="Aconitase/3-isopropylmalate dehydratase large subunit alpha/beta/alpha" evidence="6">
    <location>
        <begin position="278"/>
        <end position="409"/>
    </location>
</feature>
<gene>
    <name evidence="7" type="ORF">OMAG_000443</name>
</gene>
<keyword evidence="5 7" id="KW-0456">Lyase</keyword>
<dbReference type="PANTHER" id="PTHR43822">
    <property type="entry name" value="HOMOACONITASE, MITOCHONDRIAL-RELATED"/>
    <property type="match status" value="1"/>
</dbReference>
<sequence>MRQTIIEKIFSEHSGTMVKAGDVAIANIDFCFATDFTGDSAINSFRSLGIDSIYSKSKIGMFLDHYAPCPDIKSANTHKKMRFFAKEFGTQIFDVDCGISHEILTEIGAVTAGDIILGADSRVYTYGALNALGISVGATDLAISMSSGKNWFRVPESIKIIINGKLPLGVFAKDVILHIIGDIGKGGAHYQAVEFYGDVIDEMSIEERFIITNMAEELGAKCAIMNADKKTIAWLKNANAREPKTFSADDKPRYLEIREYTMSDLGPQVAFMDETKYKVVDIAEVEGKNINAVYIGGCVNGKFEDIELAAKILKGKKISKDLKLIITPASSKIYMKCLKKGIIASLLETGAIINNAGCGPCSGLHEGIPYNEEIIFTTTARTLESGLGNNAGKVYLGSVATAAGTALTGKISDPREYRRKLI</sequence>
<evidence type="ECO:0000256" key="3">
    <source>
        <dbReference type="ARBA" id="ARBA00023004"/>
    </source>
</evidence>
<name>A0A0F0CVW5_9BACT</name>
<dbReference type="EMBL" id="JYNY01000092">
    <property type="protein sequence ID" value="KJJ85681.1"/>
    <property type="molecule type" value="Genomic_DNA"/>
</dbReference>
<evidence type="ECO:0000256" key="4">
    <source>
        <dbReference type="ARBA" id="ARBA00023014"/>
    </source>
</evidence>
<dbReference type="AlphaFoldDB" id="A0A0F0CVW5"/>
<dbReference type="Proteomes" id="UP000033428">
    <property type="component" value="Unassembled WGS sequence"/>
</dbReference>
<dbReference type="Gene3D" id="3.30.499.10">
    <property type="entry name" value="Aconitase, domain 3"/>
    <property type="match status" value="2"/>
</dbReference>
<dbReference type="InterPro" id="IPR036008">
    <property type="entry name" value="Aconitase_4Fe-4S_dom"/>
</dbReference>
<dbReference type="PANTHER" id="PTHR43822:SF2">
    <property type="entry name" value="HOMOACONITASE, MITOCHONDRIAL"/>
    <property type="match status" value="1"/>
</dbReference>
<keyword evidence="1" id="KW-0004">4Fe-4S</keyword>
<protein>
    <submittedName>
        <fullName evidence="7">3-isopropylmalate dehydratase large subunit</fullName>
        <ecNumber evidence="7">4.2.1.36</ecNumber>
    </submittedName>
</protein>
<evidence type="ECO:0000256" key="5">
    <source>
        <dbReference type="ARBA" id="ARBA00023239"/>
    </source>
</evidence>